<gene>
    <name evidence="1" type="ORF">LCGC14_0235280</name>
</gene>
<sequence length="68" mass="8167">MKHWDRLELATQNKVWDILRQSPDASVDRFSTHSLEHLIDDLIDVLFDDDRLVEEMKQLYETRKGIQI</sequence>
<comment type="caution">
    <text evidence="1">The sequence shown here is derived from an EMBL/GenBank/DDBJ whole genome shotgun (WGS) entry which is preliminary data.</text>
</comment>
<protein>
    <submittedName>
        <fullName evidence="1">Uncharacterized protein</fullName>
    </submittedName>
</protein>
<proteinExistence type="predicted"/>
<dbReference type="AlphaFoldDB" id="A0A0F9UQ78"/>
<organism evidence="1">
    <name type="scientific">marine sediment metagenome</name>
    <dbReference type="NCBI Taxonomy" id="412755"/>
    <lineage>
        <taxon>unclassified sequences</taxon>
        <taxon>metagenomes</taxon>
        <taxon>ecological metagenomes</taxon>
    </lineage>
</organism>
<name>A0A0F9UQ78_9ZZZZ</name>
<dbReference type="EMBL" id="LAZR01000116">
    <property type="protein sequence ID" value="KKN89682.1"/>
    <property type="molecule type" value="Genomic_DNA"/>
</dbReference>
<accession>A0A0F9UQ78</accession>
<evidence type="ECO:0000313" key="1">
    <source>
        <dbReference type="EMBL" id="KKN89682.1"/>
    </source>
</evidence>
<reference evidence="1" key="1">
    <citation type="journal article" date="2015" name="Nature">
        <title>Complex archaea that bridge the gap between prokaryotes and eukaryotes.</title>
        <authorList>
            <person name="Spang A."/>
            <person name="Saw J.H."/>
            <person name="Jorgensen S.L."/>
            <person name="Zaremba-Niedzwiedzka K."/>
            <person name="Martijn J."/>
            <person name="Lind A.E."/>
            <person name="van Eijk R."/>
            <person name="Schleper C."/>
            <person name="Guy L."/>
            <person name="Ettema T.J."/>
        </authorList>
    </citation>
    <scope>NUCLEOTIDE SEQUENCE</scope>
</reference>